<gene>
    <name evidence="7" type="primary">CSON003968</name>
</gene>
<evidence type="ECO:0000256" key="1">
    <source>
        <dbReference type="ARBA" id="ARBA00000451"/>
    </source>
</evidence>
<sequence>MEDKNQNYESKFDRPVEEQIANISKQSCAPVIKYNLLYEAENLIENSDFKSAIVCATEALSSNAKIKYNFDPDRANISWDKNNLLYEAEKLIENGDFKSAIVCATEALSSNAKIKYNFDPDRANISWDKKELCKKIINMNNISNDSKPVLSREQLFTELHKNLSKLPEEWMVIQIAKRFDRSVLGATNRKITSKDTGLLITLFRYPRWELNDKKPLVIVVPPNDGDNMLKRIGDLYYILKENLIFDKEKDAGEYRQKYWVKLKEIENDFQNLITAQEKWFGNWRFLLSSSFKEKDDIAMESKIYAKVDTFCEKLKCSVEFRILLSLIARRIDLMSSEAIYGFCCHFAENKDDLKKTFMFLIDIQKSFKIKSPRESYPCILVIDEMLDFLLWEMLNTDQDFTRFNSFHVLMTLFTKHCNEIKNGYWHTNIKKGFAIVDPEKNLPTMQERLMEYFNYWMPQWKKLVAEPPTKELFADILTNYDVFTYCGHGSGLQFIKEYYLTFLRIRPVTFLFGCGSGKLNSKGMWSEMQGSHTYYAAGLCPTVFGMLFVVTDYLTDLMASIILCRWIPNPDCKRSWRDTFKKNWRPESHNEKTILNSDPEHNLCRIITDLRRELSITIRQRAAMCLRGLPVWNNF</sequence>
<dbReference type="AlphaFoldDB" id="A0A336MNQ9"/>
<dbReference type="GO" id="GO:0051307">
    <property type="term" value="P:meiotic chromosome separation"/>
    <property type="evidence" value="ECO:0007669"/>
    <property type="project" value="TreeGrafter"/>
</dbReference>
<dbReference type="GO" id="GO:0004197">
    <property type="term" value="F:cysteine-type endopeptidase activity"/>
    <property type="evidence" value="ECO:0007669"/>
    <property type="project" value="InterPro"/>
</dbReference>
<name>A0A336MNQ9_CULSO</name>
<evidence type="ECO:0000256" key="2">
    <source>
        <dbReference type="ARBA" id="ARBA00012489"/>
    </source>
</evidence>
<keyword evidence="3" id="KW-0378">Hydrolase</keyword>
<dbReference type="GO" id="GO:0072686">
    <property type="term" value="C:mitotic spindle"/>
    <property type="evidence" value="ECO:0007669"/>
    <property type="project" value="TreeGrafter"/>
</dbReference>
<evidence type="ECO:0000313" key="7">
    <source>
        <dbReference type="EMBL" id="SSX31690.1"/>
    </source>
</evidence>
<dbReference type="PANTHER" id="PTHR12792">
    <property type="entry name" value="EXTRA SPINDLE POLES 1-RELATED"/>
    <property type="match status" value="1"/>
</dbReference>
<dbReference type="VEuPathDB" id="VectorBase:CSON003968"/>
<dbReference type="EMBL" id="UFQT01001761">
    <property type="protein sequence ID" value="SSX31690.1"/>
    <property type="molecule type" value="Genomic_DNA"/>
</dbReference>
<dbReference type="InterPro" id="IPR005314">
    <property type="entry name" value="Peptidase_C50"/>
</dbReference>
<feature type="domain" description="Peptidase C50" evidence="5">
    <location>
        <begin position="429"/>
        <end position="525"/>
    </location>
</feature>
<dbReference type="GO" id="GO:0005634">
    <property type="term" value="C:nucleus"/>
    <property type="evidence" value="ECO:0007669"/>
    <property type="project" value="InterPro"/>
</dbReference>
<dbReference type="EMBL" id="UFQS01001761">
    <property type="protein sequence ID" value="SSX12238.1"/>
    <property type="molecule type" value="Genomic_DNA"/>
</dbReference>
<dbReference type="GO" id="GO:0006508">
    <property type="term" value="P:proteolysis"/>
    <property type="evidence" value="ECO:0007669"/>
    <property type="project" value="InterPro"/>
</dbReference>
<evidence type="ECO:0000256" key="4">
    <source>
        <dbReference type="ARBA" id="ARBA00022829"/>
    </source>
</evidence>
<evidence type="ECO:0000259" key="5">
    <source>
        <dbReference type="PROSITE" id="PS51700"/>
    </source>
</evidence>
<keyword evidence="4" id="KW-0159">Chromosome partition</keyword>
<dbReference type="EC" id="3.4.22.49" evidence="2"/>
<proteinExistence type="predicted"/>
<comment type="catalytic activity">
    <reaction evidence="1">
        <text>All bonds known to be hydrolyzed by this endopeptidase have arginine in P1 and an acidic residue in P4. P6 is often occupied by an acidic residue or by a hydroxy-amino-acid residue, the phosphorylation of which enhances cleavage.</text>
        <dbReference type="EC" id="3.4.22.49"/>
    </reaction>
</comment>
<dbReference type="PROSITE" id="PS51700">
    <property type="entry name" value="SEPARIN"/>
    <property type="match status" value="1"/>
</dbReference>
<reference evidence="7" key="2">
    <citation type="submission" date="2018-07" db="EMBL/GenBank/DDBJ databases">
        <authorList>
            <person name="Quirk P.G."/>
            <person name="Krulwich T.A."/>
        </authorList>
    </citation>
    <scope>NUCLEOTIDE SEQUENCE</scope>
</reference>
<evidence type="ECO:0000313" key="6">
    <source>
        <dbReference type="EMBL" id="SSX12238.1"/>
    </source>
</evidence>
<evidence type="ECO:0000256" key="3">
    <source>
        <dbReference type="ARBA" id="ARBA00022801"/>
    </source>
</evidence>
<organism evidence="7">
    <name type="scientific">Culicoides sonorensis</name>
    <name type="common">Biting midge</name>
    <dbReference type="NCBI Taxonomy" id="179676"/>
    <lineage>
        <taxon>Eukaryota</taxon>
        <taxon>Metazoa</taxon>
        <taxon>Ecdysozoa</taxon>
        <taxon>Arthropoda</taxon>
        <taxon>Hexapoda</taxon>
        <taxon>Insecta</taxon>
        <taxon>Pterygota</taxon>
        <taxon>Neoptera</taxon>
        <taxon>Endopterygota</taxon>
        <taxon>Diptera</taxon>
        <taxon>Nematocera</taxon>
        <taxon>Chironomoidea</taxon>
        <taxon>Ceratopogonidae</taxon>
        <taxon>Ceratopogoninae</taxon>
        <taxon>Culicoides</taxon>
        <taxon>Monoculicoides</taxon>
    </lineage>
</organism>
<reference evidence="6" key="1">
    <citation type="submission" date="2018-04" db="EMBL/GenBank/DDBJ databases">
        <authorList>
            <person name="Go L.Y."/>
            <person name="Mitchell J.A."/>
        </authorList>
    </citation>
    <scope>NUCLEOTIDE SEQUENCE</scope>
    <source>
        <tissue evidence="6">Whole organism</tissue>
    </source>
</reference>
<dbReference type="Pfam" id="PF03568">
    <property type="entry name" value="Separin_C"/>
    <property type="match status" value="1"/>
</dbReference>
<accession>A0A336MNQ9</accession>
<protein>
    <recommendedName>
        <fullName evidence="2">separase</fullName>
        <ecNumber evidence="2">3.4.22.49</ecNumber>
    </recommendedName>
</protein>
<dbReference type="PANTHER" id="PTHR12792:SF0">
    <property type="entry name" value="SEPARIN"/>
    <property type="match status" value="1"/>
</dbReference>
<dbReference type="GO" id="GO:0005737">
    <property type="term" value="C:cytoplasm"/>
    <property type="evidence" value="ECO:0007669"/>
    <property type="project" value="TreeGrafter"/>
</dbReference>
<dbReference type="InterPro" id="IPR030397">
    <property type="entry name" value="SEPARIN_core_dom"/>
</dbReference>